<proteinExistence type="predicted"/>
<comment type="caution">
    <text evidence="2">The sequence shown here is derived from an EMBL/GenBank/DDBJ whole genome shotgun (WGS) entry which is preliminary data.</text>
</comment>
<accession>A0A316E449</accession>
<dbReference type="OrthoDB" id="1179369at2"/>
<dbReference type="Proteomes" id="UP000651837">
    <property type="component" value="Unassembled WGS sequence"/>
</dbReference>
<name>A0A316E449_9FLAO</name>
<sequence>MALIFIMGLAQEIMVKYSADTAIVFALELDGQDDSESDVDGNVLDFDLPVDQMLLTKDFSMDKRFKIATYLNLGFQIIGISQPTPPPEYLG</sequence>
<dbReference type="EMBL" id="QGGQ01000002">
    <property type="protein sequence ID" value="PWK24855.1"/>
    <property type="molecule type" value="Genomic_DNA"/>
</dbReference>
<dbReference type="EMBL" id="JACWLN010000001">
    <property type="protein sequence ID" value="MBD1259295.1"/>
    <property type="molecule type" value="Genomic_DNA"/>
</dbReference>
<organism evidence="2 3">
    <name type="scientific">Maribacter polysiphoniae</name>
    <dbReference type="NCBI Taxonomy" id="429344"/>
    <lineage>
        <taxon>Bacteria</taxon>
        <taxon>Pseudomonadati</taxon>
        <taxon>Bacteroidota</taxon>
        <taxon>Flavobacteriia</taxon>
        <taxon>Flavobacteriales</taxon>
        <taxon>Flavobacteriaceae</taxon>
        <taxon>Maribacter</taxon>
    </lineage>
</organism>
<evidence type="ECO:0000313" key="4">
    <source>
        <dbReference type="Proteomes" id="UP000651837"/>
    </source>
</evidence>
<dbReference type="Proteomes" id="UP000245667">
    <property type="component" value="Unassembled WGS sequence"/>
</dbReference>
<protein>
    <submittedName>
        <fullName evidence="2">Uncharacterized protein</fullName>
    </submittedName>
</protein>
<evidence type="ECO:0000313" key="2">
    <source>
        <dbReference type="EMBL" id="PWK24855.1"/>
    </source>
</evidence>
<evidence type="ECO:0000313" key="3">
    <source>
        <dbReference type="Proteomes" id="UP000245667"/>
    </source>
</evidence>
<dbReference type="AlphaFoldDB" id="A0A316E449"/>
<dbReference type="RefSeq" id="WP_146197806.1">
    <property type="nucleotide sequence ID" value="NZ_JACWLN010000001.1"/>
</dbReference>
<reference evidence="1 4" key="2">
    <citation type="submission" date="2020-07" db="EMBL/GenBank/DDBJ databases">
        <title>The draft genome sequence of Maribacter polysiphoniae KCTC 22021.</title>
        <authorList>
            <person name="Mu L."/>
        </authorList>
    </citation>
    <scope>NUCLEOTIDE SEQUENCE [LARGE SCALE GENOMIC DNA]</scope>
    <source>
        <strain evidence="1 4">KCTC 22021</strain>
    </source>
</reference>
<reference evidence="2 3" key="1">
    <citation type="submission" date="2018-05" db="EMBL/GenBank/DDBJ databases">
        <title>Genomic Encyclopedia of Archaeal and Bacterial Type Strains, Phase II (KMG-II): from individual species to whole genera.</title>
        <authorList>
            <person name="Goeker M."/>
        </authorList>
    </citation>
    <scope>NUCLEOTIDE SEQUENCE [LARGE SCALE GENOMIC DNA]</scope>
    <source>
        <strain evidence="2 3">DSM 23514</strain>
    </source>
</reference>
<keyword evidence="4" id="KW-1185">Reference proteome</keyword>
<gene>
    <name evidence="1" type="ORF">HZY62_01740</name>
    <name evidence="2" type="ORF">LX92_01221</name>
</gene>
<evidence type="ECO:0000313" key="1">
    <source>
        <dbReference type="EMBL" id="MBD1259295.1"/>
    </source>
</evidence>